<protein>
    <submittedName>
        <fullName evidence="1">Uncharacterized protein</fullName>
    </submittedName>
</protein>
<proteinExistence type="predicted"/>
<organism evidence="1 2">
    <name type="scientific">Oleiphilus messinensis</name>
    <dbReference type="NCBI Taxonomy" id="141451"/>
    <lineage>
        <taxon>Bacteria</taxon>
        <taxon>Pseudomonadati</taxon>
        <taxon>Pseudomonadota</taxon>
        <taxon>Gammaproteobacteria</taxon>
        <taxon>Oceanospirillales</taxon>
        <taxon>Oleiphilaceae</taxon>
        <taxon>Oleiphilus</taxon>
    </lineage>
</organism>
<dbReference type="AlphaFoldDB" id="A0A1Y0I9T0"/>
<name>A0A1Y0I9T0_9GAMM</name>
<accession>A0A1Y0I9T0</accession>
<gene>
    <name evidence="1" type="ORF">OLMES_2111</name>
</gene>
<reference evidence="1 2" key="1">
    <citation type="submission" date="2017-05" db="EMBL/GenBank/DDBJ databases">
        <title>Genomic insights into alkan degradation activity of Oleiphilus messinensis.</title>
        <authorList>
            <person name="Kozyavkin S.A."/>
            <person name="Slesarev A.I."/>
            <person name="Golyshin P.N."/>
            <person name="Korzhenkov A."/>
            <person name="Golyshina O.N."/>
            <person name="Toshchakov S.V."/>
        </authorList>
    </citation>
    <scope>NUCLEOTIDE SEQUENCE [LARGE SCALE GENOMIC DNA]</scope>
    <source>
        <strain evidence="1 2">ME102</strain>
    </source>
</reference>
<dbReference type="EMBL" id="CP021425">
    <property type="protein sequence ID" value="ARU56184.1"/>
    <property type="molecule type" value="Genomic_DNA"/>
</dbReference>
<evidence type="ECO:0000313" key="1">
    <source>
        <dbReference type="EMBL" id="ARU56184.1"/>
    </source>
</evidence>
<dbReference type="Proteomes" id="UP000196027">
    <property type="component" value="Chromosome"/>
</dbReference>
<evidence type="ECO:0000313" key="2">
    <source>
        <dbReference type="Proteomes" id="UP000196027"/>
    </source>
</evidence>
<dbReference type="KEGG" id="ome:OLMES_2111"/>
<sequence>MLCLDLFASSANGGTNTRTELDLTSSGERFNRNISPDEVGWKNGSIFSFTATYPSPAILYCEPQEL</sequence>
<keyword evidence="2" id="KW-1185">Reference proteome</keyword>